<dbReference type="PROSITE" id="PS50931">
    <property type="entry name" value="HTH_LYSR"/>
    <property type="match status" value="1"/>
</dbReference>
<proteinExistence type="inferred from homology"/>
<dbReference type="Gene3D" id="1.10.10.10">
    <property type="entry name" value="Winged helix-like DNA-binding domain superfamily/Winged helix DNA-binding domain"/>
    <property type="match status" value="1"/>
</dbReference>
<dbReference type="AlphaFoldDB" id="A0A545TH86"/>
<gene>
    <name evidence="6" type="ORF">FLL45_01125</name>
</gene>
<dbReference type="InterPro" id="IPR036388">
    <property type="entry name" value="WH-like_DNA-bd_sf"/>
</dbReference>
<evidence type="ECO:0000256" key="3">
    <source>
        <dbReference type="ARBA" id="ARBA00023125"/>
    </source>
</evidence>
<dbReference type="CDD" id="cd08417">
    <property type="entry name" value="PBP2_Nitroaromatics_like"/>
    <property type="match status" value="1"/>
</dbReference>
<keyword evidence="7" id="KW-1185">Reference proteome</keyword>
<dbReference type="InterPro" id="IPR036390">
    <property type="entry name" value="WH_DNA-bd_sf"/>
</dbReference>
<comment type="similarity">
    <text evidence="1">Belongs to the LysR transcriptional regulatory family.</text>
</comment>
<keyword evidence="2" id="KW-0805">Transcription regulation</keyword>
<comment type="caution">
    <text evidence="6">The sequence shown here is derived from an EMBL/GenBank/DDBJ whole genome shotgun (WGS) entry which is preliminary data.</text>
</comment>
<evidence type="ECO:0000256" key="2">
    <source>
        <dbReference type="ARBA" id="ARBA00023015"/>
    </source>
</evidence>
<dbReference type="InterPro" id="IPR000847">
    <property type="entry name" value="LysR_HTH_N"/>
</dbReference>
<dbReference type="PANTHER" id="PTHR30118:SF15">
    <property type="entry name" value="TRANSCRIPTIONAL REGULATORY PROTEIN"/>
    <property type="match status" value="1"/>
</dbReference>
<dbReference type="SUPFAM" id="SSF46785">
    <property type="entry name" value="Winged helix' DNA-binding domain"/>
    <property type="match status" value="1"/>
</dbReference>
<dbReference type="InterPro" id="IPR050389">
    <property type="entry name" value="LysR-type_TF"/>
</dbReference>
<evidence type="ECO:0000313" key="6">
    <source>
        <dbReference type="EMBL" id="TQV76589.1"/>
    </source>
</evidence>
<evidence type="ECO:0000313" key="7">
    <source>
        <dbReference type="Proteomes" id="UP000317839"/>
    </source>
</evidence>
<dbReference type="Pfam" id="PF00126">
    <property type="entry name" value="HTH_1"/>
    <property type="match status" value="1"/>
</dbReference>
<keyword evidence="3" id="KW-0238">DNA-binding</keyword>
<dbReference type="GO" id="GO:0003700">
    <property type="term" value="F:DNA-binding transcription factor activity"/>
    <property type="evidence" value="ECO:0007669"/>
    <property type="project" value="InterPro"/>
</dbReference>
<dbReference type="RefSeq" id="WP_142887949.1">
    <property type="nucleotide sequence ID" value="NZ_VIKR01000001.1"/>
</dbReference>
<dbReference type="Gene3D" id="3.40.190.10">
    <property type="entry name" value="Periplasmic binding protein-like II"/>
    <property type="match status" value="2"/>
</dbReference>
<evidence type="ECO:0000256" key="1">
    <source>
        <dbReference type="ARBA" id="ARBA00009437"/>
    </source>
</evidence>
<dbReference type="PANTHER" id="PTHR30118">
    <property type="entry name" value="HTH-TYPE TRANSCRIPTIONAL REGULATOR LEUO-RELATED"/>
    <property type="match status" value="1"/>
</dbReference>
<accession>A0A545TH86</accession>
<dbReference type="GO" id="GO:0003677">
    <property type="term" value="F:DNA binding"/>
    <property type="evidence" value="ECO:0007669"/>
    <property type="project" value="UniProtKB-KW"/>
</dbReference>
<evidence type="ECO:0000259" key="5">
    <source>
        <dbReference type="PROSITE" id="PS50931"/>
    </source>
</evidence>
<name>A0A545TH86_9GAMM</name>
<evidence type="ECO:0000256" key="4">
    <source>
        <dbReference type="ARBA" id="ARBA00023163"/>
    </source>
</evidence>
<protein>
    <submittedName>
        <fullName evidence="6">LysR family transcriptional regulator</fullName>
    </submittedName>
</protein>
<dbReference type="InterPro" id="IPR037402">
    <property type="entry name" value="YidZ_PBP2"/>
</dbReference>
<dbReference type="OrthoDB" id="8839911at2"/>
<sequence>MNKTNNKTQGKIDLNLYKVMLTIAEEGTTIAAAARLNLSQSAISHALSRLREMLDDPVFVKHGRKLVLTPFGKSILPTVKQSLSSLIDCSSKTIEFDPQHSQMEFSLGFRDILEFLILPDLLKPLREMASEIIIKSERLILGDIEERLLASELDLVIDLETPTSTKIESEEITREALCVLIGPSHPCFNNKRLTIQEFSVSDHALVSLNRRERAYVDSRIRVAGVERRVVMQCEHYLPAAKTVEATDLLLTMPYSYAVFLANILDVKILPIPFECDPIPIRMYWRKDTADEAYMLWLRNQLKNIMQSTLS</sequence>
<organism evidence="6 7">
    <name type="scientific">Aliikangiella marina</name>
    <dbReference type="NCBI Taxonomy" id="1712262"/>
    <lineage>
        <taxon>Bacteria</taxon>
        <taxon>Pseudomonadati</taxon>
        <taxon>Pseudomonadota</taxon>
        <taxon>Gammaproteobacteria</taxon>
        <taxon>Oceanospirillales</taxon>
        <taxon>Pleioneaceae</taxon>
        <taxon>Aliikangiella</taxon>
    </lineage>
</organism>
<reference evidence="6 7" key="1">
    <citation type="submission" date="2019-06" db="EMBL/GenBank/DDBJ databases">
        <title>Draft genome of Aliikangiella marina GYP-15.</title>
        <authorList>
            <person name="Wang G."/>
        </authorList>
    </citation>
    <scope>NUCLEOTIDE SEQUENCE [LARGE SCALE GENOMIC DNA]</scope>
    <source>
        <strain evidence="6 7">GYP-15</strain>
    </source>
</reference>
<dbReference type="SUPFAM" id="SSF53850">
    <property type="entry name" value="Periplasmic binding protein-like II"/>
    <property type="match status" value="1"/>
</dbReference>
<dbReference type="InterPro" id="IPR005119">
    <property type="entry name" value="LysR_subst-bd"/>
</dbReference>
<dbReference type="Pfam" id="PF03466">
    <property type="entry name" value="LysR_substrate"/>
    <property type="match status" value="1"/>
</dbReference>
<feature type="domain" description="HTH lysR-type" evidence="5">
    <location>
        <begin position="12"/>
        <end position="69"/>
    </location>
</feature>
<dbReference type="Proteomes" id="UP000317839">
    <property type="component" value="Unassembled WGS sequence"/>
</dbReference>
<dbReference type="EMBL" id="VIKR01000001">
    <property type="protein sequence ID" value="TQV76589.1"/>
    <property type="molecule type" value="Genomic_DNA"/>
</dbReference>
<keyword evidence="4" id="KW-0804">Transcription</keyword>